<dbReference type="PROSITE" id="PS00107">
    <property type="entry name" value="PROTEIN_KINASE_ATP"/>
    <property type="match status" value="1"/>
</dbReference>
<feature type="compositionally biased region" description="Polar residues" evidence="4">
    <location>
        <begin position="298"/>
        <end position="309"/>
    </location>
</feature>
<keyword evidence="6" id="KW-1185">Reference proteome</keyword>
<accession>A0A7E4ZTF7</accession>
<dbReference type="AlphaFoldDB" id="A0A7E4ZTF7"/>
<dbReference type="Pfam" id="PF07714">
    <property type="entry name" value="PK_Tyr_Ser-Thr"/>
    <property type="match status" value="1"/>
</dbReference>
<dbReference type="PANTHER" id="PTHR24416">
    <property type="entry name" value="TYROSINE-PROTEIN KINASE RECEPTOR"/>
    <property type="match status" value="1"/>
</dbReference>
<evidence type="ECO:0000259" key="5">
    <source>
        <dbReference type="PROSITE" id="PS50011"/>
    </source>
</evidence>
<dbReference type="CDD" id="cd00192">
    <property type="entry name" value="PTKc"/>
    <property type="match status" value="1"/>
</dbReference>
<feature type="region of interest" description="Disordered" evidence="4">
    <location>
        <begin position="339"/>
        <end position="369"/>
    </location>
</feature>
<keyword evidence="3" id="KW-0067">ATP-binding</keyword>
<dbReference type="InterPro" id="IPR011009">
    <property type="entry name" value="Kinase-like_dom_sf"/>
</dbReference>
<dbReference type="InterPro" id="IPR000719">
    <property type="entry name" value="Prot_kinase_dom"/>
</dbReference>
<organism evidence="6 7">
    <name type="scientific">Panagrellus redivivus</name>
    <name type="common">Microworm</name>
    <dbReference type="NCBI Taxonomy" id="6233"/>
    <lineage>
        <taxon>Eukaryota</taxon>
        <taxon>Metazoa</taxon>
        <taxon>Ecdysozoa</taxon>
        <taxon>Nematoda</taxon>
        <taxon>Chromadorea</taxon>
        <taxon>Rhabditida</taxon>
        <taxon>Tylenchina</taxon>
        <taxon>Panagrolaimomorpha</taxon>
        <taxon>Panagrolaimoidea</taxon>
        <taxon>Panagrolaimidae</taxon>
        <taxon>Panagrellus</taxon>
    </lineage>
</organism>
<evidence type="ECO:0000256" key="2">
    <source>
        <dbReference type="ARBA" id="ARBA00051243"/>
    </source>
</evidence>
<dbReference type="InterPro" id="IPR017441">
    <property type="entry name" value="Protein_kinase_ATP_BS"/>
</dbReference>
<evidence type="ECO:0000256" key="3">
    <source>
        <dbReference type="PROSITE-ProRule" id="PRU10141"/>
    </source>
</evidence>
<dbReference type="GO" id="GO:0007169">
    <property type="term" value="P:cell surface receptor protein tyrosine kinase signaling pathway"/>
    <property type="evidence" value="ECO:0007669"/>
    <property type="project" value="TreeGrafter"/>
</dbReference>
<comment type="catalytic activity">
    <reaction evidence="2">
        <text>L-tyrosyl-[protein] + ATP = O-phospho-L-tyrosyl-[protein] + ADP + H(+)</text>
        <dbReference type="Rhea" id="RHEA:10596"/>
        <dbReference type="Rhea" id="RHEA-COMP:10136"/>
        <dbReference type="Rhea" id="RHEA-COMP:20101"/>
        <dbReference type="ChEBI" id="CHEBI:15378"/>
        <dbReference type="ChEBI" id="CHEBI:30616"/>
        <dbReference type="ChEBI" id="CHEBI:46858"/>
        <dbReference type="ChEBI" id="CHEBI:61978"/>
        <dbReference type="ChEBI" id="CHEBI:456216"/>
        <dbReference type="EC" id="2.7.10.1"/>
    </reaction>
</comment>
<dbReference type="GO" id="GO:0043235">
    <property type="term" value="C:receptor complex"/>
    <property type="evidence" value="ECO:0007669"/>
    <property type="project" value="TreeGrafter"/>
</dbReference>
<keyword evidence="3" id="KW-0547">Nucleotide-binding</keyword>
<dbReference type="InterPro" id="IPR050122">
    <property type="entry name" value="RTK"/>
</dbReference>
<dbReference type="InterPro" id="IPR001245">
    <property type="entry name" value="Ser-Thr/Tyr_kinase_cat_dom"/>
</dbReference>
<name>A0A7E4ZTF7_PANRE</name>
<evidence type="ECO:0000313" key="6">
    <source>
        <dbReference type="Proteomes" id="UP000492821"/>
    </source>
</evidence>
<feature type="compositionally biased region" description="Low complexity" evidence="4">
    <location>
        <begin position="339"/>
        <end position="356"/>
    </location>
</feature>
<evidence type="ECO:0000256" key="1">
    <source>
        <dbReference type="ARBA" id="ARBA00004167"/>
    </source>
</evidence>
<protein>
    <submittedName>
        <fullName evidence="7">Protein kinase domain-containing protein</fullName>
    </submittedName>
</protein>
<reference evidence="7" key="2">
    <citation type="submission" date="2020-10" db="UniProtKB">
        <authorList>
            <consortium name="WormBaseParasite"/>
        </authorList>
    </citation>
    <scope>IDENTIFICATION</scope>
</reference>
<comment type="subcellular location">
    <subcellularLocation>
        <location evidence="1">Membrane</location>
        <topology evidence="1">Single-pass membrane protein</topology>
    </subcellularLocation>
</comment>
<reference evidence="6" key="1">
    <citation type="journal article" date="2013" name="Genetics">
        <title>The draft genome and transcriptome of Panagrellus redivivus are shaped by the harsh demands of a free-living lifestyle.</title>
        <authorList>
            <person name="Srinivasan J."/>
            <person name="Dillman A.R."/>
            <person name="Macchietto M.G."/>
            <person name="Heikkinen L."/>
            <person name="Lakso M."/>
            <person name="Fracchia K.M."/>
            <person name="Antoshechkin I."/>
            <person name="Mortazavi A."/>
            <person name="Wong G."/>
            <person name="Sternberg P.W."/>
        </authorList>
    </citation>
    <scope>NUCLEOTIDE SEQUENCE [LARGE SCALE GENOMIC DNA]</scope>
    <source>
        <strain evidence="6">MT8872</strain>
    </source>
</reference>
<dbReference type="PROSITE" id="PS00109">
    <property type="entry name" value="PROTEIN_KINASE_TYR"/>
    <property type="match status" value="1"/>
</dbReference>
<dbReference type="GO" id="GO:0005886">
    <property type="term" value="C:plasma membrane"/>
    <property type="evidence" value="ECO:0007669"/>
    <property type="project" value="TreeGrafter"/>
</dbReference>
<feature type="binding site" evidence="3">
    <location>
        <position position="605"/>
    </location>
    <ligand>
        <name>ATP</name>
        <dbReference type="ChEBI" id="CHEBI:30616"/>
    </ligand>
</feature>
<dbReference type="Proteomes" id="UP000492821">
    <property type="component" value="Unassembled WGS sequence"/>
</dbReference>
<dbReference type="SUPFAM" id="SSF56112">
    <property type="entry name" value="Protein kinase-like (PK-like)"/>
    <property type="match status" value="1"/>
</dbReference>
<proteinExistence type="predicted"/>
<evidence type="ECO:0000313" key="7">
    <source>
        <dbReference type="WBParaSite" id="Pan_g1622.t1"/>
    </source>
</evidence>
<feature type="region of interest" description="Disordered" evidence="4">
    <location>
        <begin position="294"/>
        <end position="318"/>
    </location>
</feature>
<evidence type="ECO:0000256" key="4">
    <source>
        <dbReference type="SAM" id="MobiDB-lite"/>
    </source>
</evidence>
<dbReference type="PANTHER" id="PTHR24416:SF617">
    <property type="entry name" value="RET ONCOGENE, ISOFORM A"/>
    <property type="match status" value="1"/>
</dbReference>
<dbReference type="InterPro" id="IPR008266">
    <property type="entry name" value="Tyr_kinase_AS"/>
</dbReference>
<dbReference type="GO" id="GO:0005524">
    <property type="term" value="F:ATP binding"/>
    <property type="evidence" value="ECO:0007669"/>
    <property type="project" value="UniProtKB-UniRule"/>
</dbReference>
<dbReference type="WBParaSite" id="Pan_g1622.t1">
    <property type="protein sequence ID" value="Pan_g1622.t1"/>
    <property type="gene ID" value="Pan_g1622"/>
</dbReference>
<sequence>MAEITCPPNSVLLIPKEVVKYNERLDDVSEGTSVYDDIPGIAQDEDPEMQPQMTDEELQQRLLKYGLDINGLPLRRDLFFENLQKAANFEWSEESASFFAKLRGFDGRNASVPHIVLWDYFGGPSCLDLNVTANEEVAVIAEEFQVREVDNFFEPNRRFFRLPRKWSLVRWITHKTFQPITGLIPSCWLVQKQYFENNRRFYRNATWFIGISDLSTAYECILEDRSSYRPGLFIIFSPLWLNLEPDDYRPYIMLVMCQKTDKIIEIMAKTVLEEKPNNRGIERLLKEVLERKERHNQAKATANPQSNRQEAGADAATAAAVGTSSPAVASGAATGAAAIDNPGTDVDVGGTTTAGDETQAGAASTGPPEPFIAEHAISPYYLKSYTIKRNSIGRYLLFGAQYDTLYDLVTHLANSASPLPHPLDGGPTQPLGLYFDAMPPPCRQPQRDLFALPMQIEQLAAKHFDQVTEPSLLAQAFSFVYRSILDPFKPSHRDFADAAGMDRLSLNEATKYMEKFERPQDANGGKGVGLESADTTIEEVKKRPGTTPMSEVPLDESVMKALPQSILDLRSLQFSEGDLLGSGAFGEVYRGKYTKDNVESDVAIKRLRLIAPDKDTRQAWISEMEVLQLVCHPNIARFYGFCYDDSRENVLLAFELMGIGALSEYLKSREYKTTANEQVDFLIQIARGVGHLHSFDPPIVHGDLAARNVLMTHHPTDQTRFLLKVTDFGLSKTVRHDSHVYPDDPDKIPFKWLPPEVLHRRELNIKSDVWSYGITTTEIYGIADPYGLLGAEKVLPLCNDGHRMERPSSMPHYIYEVVLKCWRFQPQDRPSLEEVEQMLVPLYIEFESAYVESVVARLAELEKEEIENLKV</sequence>
<feature type="domain" description="Protein kinase" evidence="5">
    <location>
        <begin position="574"/>
        <end position="843"/>
    </location>
</feature>
<dbReference type="Gene3D" id="1.10.510.10">
    <property type="entry name" value="Transferase(Phosphotransferase) domain 1"/>
    <property type="match status" value="1"/>
</dbReference>
<dbReference type="PRINTS" id="PR00109">
    <property type="entry name" value="TYRKINASE"/>
</dbReference>
<dbReference type="GO" id="GO:0004714">
    <property type="term" value="F:transmembrane receptor protein tyrosine kinase activity"/>
    <property type="evidence" value="ECO:0007669"/>
    <property type="project" value="UniProtKB-EC"/>
</dbReference>
<dbReference type="PROSITE" id="PS50011">
    <property type="entry name" value="PROTEIN_KINASE_DOM"/>
    <property type="match status" value="1"/>
</dbReference>